<dbReference type="InterPro" id="IPR036291">
    <property type="entry name" value="NAD(P)-bd_dom_sf"/>
</dbReference>
<keyword evidence="11" id="KW-0413">Isomerase</keyword>
<dbReference type="Pfam" id="PF16363">
    <property type="entry name" value="GDP_Man_Dehyd"/>
    <property type="match status" value="1"/>
</dbReference>
<evidence type="ECO:0000313" key="19">
    <source>
        <dbReference type="EMBL" id="KAJ3221349.1"/>
    </source>
</evidence>
<dbReference type="SUPFAM" id="SSF56112">
    <property type="entry name" value="Protein kinase-like (PK-like)"/>
    <property type="match status" value="1"/>
</dbReference>
<gene>
    <name evidence="19" type="ORF">HK099_003575</name>
</gene>
<comment type="catalytic activity">
    <reaction evidence="1">
        <text>UDP-alpha-D-glucose = UDP-alpha-D-galactose</text>
        <dbReference type="Rhea" id="RHEA:22168"/>
        <dbReference type="ChEBI" id="CHEBI:58885"/>
        <dbReference type="ChEBI" id="CHEBI:66914"/>
        <dbReference type="EC" id="5.1.3.2"/>
    </reaction>
</comment>
<comment type="pathway">
    <text evidence="4">Carbohydrate metabolism; hexose metabolism.</text>
</comment>
<evidence type="ECO:0000256" key="6">
    <source>
        <dbReference type="ARBA" id="ARBA00022679"/>
    </source>
</evidence>
<dbReference type="Gene3D" id="1.10.510.10">
    <property type="entry name" value="Transferase(Phosphotransferase) domain 1"/>
    <property type="match status" value="1"/>
</dbReference>
<feature type="compositionally biased region" description="Polar residues" evidence="16">
    <location>
        <begin position="1162"/>
        <end position="1171"/>
    </location>
</feature>
<dbReference type="Pfam" id="PF02149">
    <property type="entry name" value="KA1"/>
    <property type="match status" value="1"/>
</dbReference>
<feature type="binding site" evidence="15">
    <location>
        <position position="393"/>
    </location>
    <ligand>
        <name>ATP</name>
        <dbReference type="ChEBI" id="CHEBI:30616"/>
    </ligand>
</feature>
<evidence type="ECO:0000259" key="17">
    <source>
        <dbReference type="PROSITE" id="PS50011"/>
    </source>
</evidence>
<reference evidence="19" key="1">
    <citation type="submission" date="2020-05" db="EMBL/GenBank/DDBJ databases">
        <title>Phylogenomic resolution of chytrid fungi.</title>
        <authorList>
            <person name="Stajich J.E."/>
            <person name="Amses K."/>
            <person name="Simmons R."/>
            <person name="Seto K."/>
            <person name="Myers J."/>
            <person name="Bonds A."/>
            <person name="Quandt C.A."/>
            <person name="Barry K."/>
            <person name="Liu P."/>
            <person name="Grigoriev I."/>
            <person name="Longcore J.E."/>
            <person name="James T.Y."/>
        </authorList>
    </citation>
    <scope>NUCLEOTIDE SEQUENCE</scope>
    <source>
        <strain evidence="19">JEL0476</strain>
    </source>
</reference>
<evidence type="ECO:0000256" key="11">
    <source>
        <dbReference type="ARBA" id="ARBA00023235"/>
    </source>
</evidence>
<evidence type="ECO:0000256" key="2">
    <source>
        <dbReference type="ARBA" id="ARBA00001911"/>
    </source>
</evidence>
<evidence type="ECO:0000259" key="18">
    <source>
        <dbReference type="PROSITE" id="PS50032"/>
    </source>
</evidence>
<dbReference type="GO" id="GO:0005829">
    <property type="term" value="C:cytosol"/>
    <property type="evidence" value="ECO:0007669"/>
    <property type="project" value="TreeGrafter"/>
</dbReference>
<name>A0AAD5Y074_9FUNG</name>
<dbReference type="SMART" id="SM00220">
    <property type="entry name" value="S_TKc"/>
    <property type="match status" value="1"/>
</dbReference>
<sequence length="1290" mass="145513">MKELNKKFILVTGGAGKEIKLKKFESLRKIGYIGSHTVCELLKLEKNVIVLDNFSNSSVEALNRLKILTKKDFIYFNVDILDRKKVEKIFEKFEITSVIHFAGKKSVTESLKKTKFYYENNVNGTKNILEVAIAHKHCISFIFSSSACVYGKTEELPVTEDTLCNPPNPYGKTKLICEELIRNMCNKFNTSDQARRAHSSGLIGEDPIGIPQNLMPLVAQVAIGRRPCVQVFGNDWNTTDGTGCRDYIHVTDLAKGHIRALEKAEALSAPKNKTLAKTDIYWNCPIYNLGTGKSTSVLEVIRMMEEVSERKIKIEFGSKREGDIAEMYASVNRSEQELTWTAKLLASGRANKQQMFGPYYLYRTIGEGEFGKVKLAKHKDFMDKEVCVKLIKKENINNAVKRTKLMREISILQSLDHPFIVKLLEVIETAQYIGMVMELASGGELFEHILAHKYLKEKEACRFFVQLIAGVHYLHAHKYVHRDLKLENLLLDGNRNIIITDFGFANKSDGKDSLLNTSCGSPCYAAPELVISDGYVGEAADIWSCGVILFAMLCGYLPYDDDPANPDGDNINLLYKYILETELVMPDYLSEDAKHLLKRMLVPDPKYRAKMFEIFRHQWLKPYREILEESMNYTEQSVRELENSGNGKPAEAQTVPSIEEKSENIAEMEIDRKENSLNLSKPSVASEVEASKSKVAPTSSDEKIIEIETVKEVSESSLKAEDKMEIEYTSTPKVEDVNIKENDVVQNNIQMTGMDSTINSTEVVEMTIPQVVGNSPSSEQKEAPKVEAEASKKMVEDANPAVLNELPSPIVKKSSKSSQMSIELEIPAGNDLMNEIMLEVNNNYQNEEENSSTTIKPVINYKVSSSVLRKVPSVALHNKNSRNVLLNSVSKSSIKDLLIEKSPKISTEENSAEPKQKAVTEKNQPFGNKIELPEIPSFTKNGKSVASVKFPENQVEPEVTEPTKYRKSMDVYRTGTHERKGEKSKFTKAVKANEDPLTEEFPVASVEVRASSTRTVNIKSKKSKNQTKAKDNTEEYPRNSISTYTTATSVTKPYKLRYHSGPIDQRALTNRPPIQLLDDIINLVTEMGMYVRQSTSDSTSFKLKVVRPQQVLDVVDIKKHDTINSVNNLQEETLKSEDSIKDNNSKSTSDLRSLNRNKKSHQSYSSSMTEKPNTARIISSFPMSLIRKVKYMAKYGQSWNKGFDGKEEDDAHLKSRSGSINSLEGNGDFKDATLSESGEIKFYIELQKIKNLKGLYVVEFKRRHGDIWEFKRLYHELIVKLPLGEDGTVL</sequence>
<evidence type="ECO:0000256" key="4">
    <source>
        <dbReference type="ARBA" id="ARBA00005028"/>
    </source>
</evidence>
<dbReference type="PANTHER" id="PTHR43725:SF47">
    <property type="entry name" value="UDP-GLUCOSE 4-EPIMERASE"/>
    <property type="match status" value="1"/>
</dbReference>
<dbReference type="NCBIfam" id="TIGR01179">
    <property type="entry name" value="galE"/>
    <property type="match status" value="1"/>
</dbReference>
<dbReference type="Gene3D" id="3.40.50.720">
    <property type="entry name" value="NAD(P)-binding Rossmann-like Domain"/>
    <property type="match status" value="1"/>
</dbReference>
<comment type="similarity">
    <text evidence="13">In the N-terminal section; belongs to the NAD(P)-dependent epimerase/dehydratase family.</text>
</comment>
<evidence type="ECO:0008006" key="21">
    <source>
        <dbReference type="Google" id="ProtNLM"/>
    </source>
</evidence>
<evidence type="ECO:0000256" key="15">
    <source>
        <dbReference type="PROSITE-ProRule" id="PRU10141"/>
    </source>
</evidence>
<evidence type="ECO:0000256" key="16">
    <source>
        <dbReference type="SAM" id="MobiDB-lite"/>
    </source>
</evidence>
<evidence type="ECO:0000256" key="13">
    <source>
        <dbReference type="ARBA" id="ARBA00037955"/>
    </source>
</evidence>
<dbReference type="EMBL" id="JADGJW010000235">
    <property type="protein sequence ID" value="KAJ3221349.1"/>
    <property type="molecule type" value="Genomic_DNA"/>
</dbReference>
<dbReference type="PROSITE" id="PS50032">
    <property type="entry name" value="KA1"/>
    <property type="match status" value="1"/>
</dbReference>
<comment type="caution">
    <text evidence="19">The sequence shown here is derived from an EMBL/GenBank/DDBJ whole genome shotgun (WGS) entry which is preliminary data.</text>
</comment>
<dbReference type="FunFam" id="3.30.200.20:FF:000003">
    <property type="entry name" value="Non-specific serine/threonine protein kinase"/>
    <property type="match status" value="1"/>
</dbReference>
<dbReference type="GO" id="GO:0005524">
    <property type="term" value="F:ATP binding"/>
    <property type="evidence" value="ECO:0007669"/>
    <property type="project" value="UniProtKB-UniRule"/>
</dbReference>
<dbReference type="GO" id="GO:0004674">
    <property type="term" value="F:protein serine/threonine kinase activity"/>
    <property type="evidence" value="ECO:0007669"/>
    <property type="project" value="UniProtKB-KW"/>
</dbReference>
<keyword evidence="6" id="KW-0808">Transferase</keyword>
<feature type="region of interest" description="Disordered" evidence="16">
    <location>
        <begin position="1134"/>
        <end position="1171"/>
    </location>
</feature>
<dbReference type="Gene3D" id="3.30.310.80">
    <property type="entry name" value="Kinase associated domain 1, KA1"/>
    <property type="match status" value="1"/>
</dbReference>
<evidence type="ECO:0000313" key="20">
    <source>
        <dbReference type="Proteomes" id="UP001211065"/>
    </source>
</evidence>
<dbReference type="InterPro" id="IPR000719">
    <property type="entry name" value="Prot_kinase_dom"/>
</dbReference>
<dbReference type="InterPro" id="IPR011009">
    <property type="entry name" value="Kinase-like_dom_sf"/>
</dbReference>
<dbReference type="InterPro" id="IPR016040">
    <property type="entry name" value="NAD(P)-bd_dom"/>
</dbReference>
<feature type="compositionally biased region" description="Basic and acidic residues" evidence="16">
    <location>
        <begin position="1134"/>
        <end position="1144"/>
    </location>
</feature>
<dbReference type="Gene3D" id="3.90.25.10">
    <property type="entry name" value="UDP-galactose 4-epimerase, domain 1"/>
    <property type="match status" value="1"/>
</dbReference>
<feature type="domain" description="KA1" evidence="18">
    <location>
        <begin position="1233"/>
        <end position="1283"/>
    </location>
</feature>
<organism evidence="19 20">
    <name type="scientific">Clydaea vesicula</name>
    <dbReference type="NCBI Taxonomy" id="447962"/>
    <lineage>
        <taxon>Eukaryota</taxon>
        <taxon>Fungi</taxon>
        <taxon>Fungi incertae sedis</taxon>
        <taxon>Chytridiomycota</taxon>
        <taxon>Chytridiomycota incertae sedis</taxon>
        <taxon>Chytridiomycetes</taxon>
        <taxon>Lobulomycetales</taxon>
        <taxon>Lobulomycetaceae</taxon>
        <taxon>Clydaea</taxon>
    </lineage>
</organism>
<dbReference type="GO" id="GO:0003978">
    <property type="term" value="F:UDP-glucose 4-epimerase activity"/>
    <property type="evidence" value="ECO:0007669"/>
    <property type="project" value="UniProtKB-EC"/>
</dbReference>
<dbReference type="InterPro" id="IPR017441">
    <property type="entry name" value="Protein_kinase_ATP_BS"/>
</dbReference>
<keyword evidence="7 15" id="KW-0547">Nucleotide-binding</keyword>
<protein>
    <recommendedName>
        <fullName evidence="21">Non-specific serine/threonine protein kinase</fullName>
    </recommendedName>
</protein>
<dbReference type="Proteomes" id="UP001211065">
    <property type="component" value="Unassembled WGS sequence"/>
</dbReference>
<dbReference type="SUPFAM" id="SSF51735">
    <property type="entry name" value="NAD(P)-binding Rossmann-fold domains"/>
    <property type="match status" value="1"/>
</dbReference>
<evidence type="ECO:0000256" key="14">
    <source>
        <dbReference type="ARBA" id="ARBA00038238"/>
    </source>
</evidence>
<evidence type="ECO:0000256" key="3">
    <source>
        <dbReference type="ARBA" id="ARBA00004947"/>
    </source>
</evidence>
<dbReference type="PROSITE" id="PS00108">
    <property type="entry name" value="PROTEIN_KINASE_ST"/>
    <property type="match status" value="1"/>
</dbReference>
<evidence type="ECO:0000256" key="10">
    <source>
        <dbReference type="ARBA" id="ARBA00023027"/>
    </source>
</evidence>
<dbReference type="InterPro" id="IPR001772">
    <property type="entry name" value="KA1_dom"/>
</dbReference>
<accession>A0AAD5Y074</accession>
<keyword evidence="9 15" id="KW-0067">ATP-binding</keyword>
<feature type="region of interest" description="Disordered" evidence="16">
    <location>
        <begin position="1017"/>
        <end position="1036"/>
    </location>
</feature>
<evidence type="ECO:0000256" key="8">
    <source>
        <dbReference type="ARBA" id="ARBA00022777"/>
    </source>
</evidence>
<feature type="region of interest" description="Disordered" evidence="16">
    <location>
        <begin position="671"/>
        <end position="695"/>
    </location>
</feature>
<dbReference type="InterPro" id="IPR008271">
    <property type="entry name" value="Ser/Thr_kinase_AS"/>
</dbReference>
<evidence type="ECO:0000256" key="1">
    <source>
        <dbReference type="ARBA" id="ARBA00000083"/>
    </source>
</evidence>
<evidence type="ECO:0000256" key="12">
    <source>
        <dbReference type="ARBA" id="ARBA00037676"/>
    </source>
</evidence>
<dbReference type="PANTHER" id="PTHR43725">
    <property type="entry name" value="UDP-GLUCOSE 4-EPIMERASE"/>
    <property type="match status" value="1"/>
</dbReference>
<dbReference type="FunFam" id="1.10.510.10:FF:000571">
    <property type="entry name" value="Maternal embryonic leucine zipper kinase"/>
    <property type="match status" value="1"/>
</dbReference>
<keyword evidence="5" id="KW-0723">Serine/threonine-protein kinase</keyword>
<dbReference type="PROSITE" id="PS00107">
    <property type="entry name" value="PROTEIN_KINASE_ATP"/>
    <property type="match status" value="1"/>
</dbReference>
<comment type="cofactor">
    <cofactor evidence="2">
        <name>NAD(+)</name>
        <dbReference type="ChEBI" id="CHEBI:57540"/>
    </cofactor>
</comment>
<dbReference type="Pfam" id="PF00069">
    <property type="entry name" value="Pkinase"/>
    <property type="match status" value="1"/>
</dbReference>
<dbReference type="PROSITE" id="PS50011">
    <property type="entry name" value="PROTEIN_KINASE_DOM"/>
    <property type="match status" value="1"/>
</dbReference>
<feature type="domain" description="Protein kinase" evidence="17">
    <location>
        <begin position="359"/>
        <end position="620"/>
    </location>
</feature>
<evidence type="ECO:0000256" key="9">
    <source>
        <dbReference type="ARBA" id="ARBA00022840"/>
    </source>
</evidence>
<evidence type="ECO:0000256" key="5">
    <source>
        <dbReference type="ARBA" id="ARBA00022527"/>
    </source>
</evidence>
<keyword evidence="8" id="KW-0418">Kinase</keyword>
<evidence type="ECO:0000256" key="7">
    <source>
        <dbReference type="ARBA" id="ARBA00022741"/>
    </source>
</evidence>
<comment type="pathway">
    <text evidence="3">Carbohydrate metabolism; galactose metabolism.</text>
</comment>
<dbReference type="GO" id="GO:0006012">
    <property type="term" value="P:galactose metabolic process"/>
    <property type="evidence" value="ECO:0007669"/>
    <property type="project" value="InterPro"/>
</dbReference>
<keyword evidence="20" id="KW-1185">Reference proteome</keyword>
<comment type="similarity">
    <text evidence="14">In the C-terminal section; belongs to the aldose epimerase family.</text>
</comment>
<proteinExistence type="inferred from homology"/>
<keyword evidence="10" id="KW-0520">NAD</keyword>
<dbReference type="InterPro" id="IPR005886">
    <property type="entry name" value="UDP_G4E"/>
</dbReference>
<feature type="compositionally biased region" description="Polar residues" evidence="16">
    <location>
        <begin position="1145"/>
        <end position="1154"/>
    </location>
</feature>
<comment type="function">
    <text evidence="12">Mutarotase converts alpha-aldose to the beta-anomer. It is active on D-glucose, L-arabinose, D-xylose, D-galactose, maltose and lactose.</text>
</comment>